<dbReference type="NCBIfam" id="TIGR00010">
    <property type="entry name" value="YchF/TatD family DNA exonuclease"/>
    <property type="match status" value="1"/>
</dbReference>
<feature type="binding site" evidence="3">
    <location>
        <position position="158"/>
    </location>
    <ligand>
        <name>a divalent metal cation</name>
        <dbReference type="ChEBI" id="CHEBI:60240"/>
        <label>2</label>
    </ligand>
</feature>
<dbReference type="Pfam" id="PF01026">
    <property type="entry name" value="TatD_DNase"/>
    <property type="match status" value="1"/>
</dbReference>
<dbReference type="Proteomes" id="UP000179157">
    <property type="component" value="Unassembled WGS sequence"/>
</dbReference>
<evidence type="ECO:0008006" key="6">
    <source>
        <dbReference type="Google" id="ProtNLM"/>
    </source>
</evidence>
<feature type="binding site" evidence="3">
    <location>
        <position position="12"/>
    </location>
    <ligand>
        <name>a divalent metal cation</name>
        <dbReference type="ChEBI" id="CHEBI:60240"/>
        <label>1</label>
    </ligand>
</feature>
<feature type="binding site" evidence="3">
    <location>
        <position position="10"/>
    </location>
    <ligand>
        <name>a divalent metal cation</name>
        <dbReference type="ChEBI" id="CHEBI:60240"/>
        <label>1</label>
    </ligand>
</feature>
<dbReference type="CDD" id="cd01310">
    <property type="entry name" value="TatD_DNAse"/>
    <property type="match status" value="1"/>
</dbReference>
<dbReference type="EMBL" id="MFGX01000006">
    <property type="protein sequence ID" value="OGF57698.1"/>
    <property type="molecule type" value="Genomic_DNA"/>
</dbReference>
<evidence type="ECO:0000256" key="3">
    <source>
        <dbReference type="PIRSR" id="PIRSR005902-1"/>
    </source>
</evidence>
<evidence type="ECO:0000256" key="1">
    <source>
        <dbReference type="ARBA" id="ARBA00022723"/>
    </source>
</evidence>
<comment type="caution">
    <text evidence="4">The sequence shown here is derived from an EMBL/GenBank/DDBJ whole genome shotgun (WGS) entry which is preliminary data.</text>
</comment>
<protein>
    <recommendedName>
        <fullName evidence="6">Hydrolase TatD</fullName>
    </recommendedName>
</protein>
<dbReference type="GO" id="GO:0046872">
    <property type="term" value="F:metal ion binding"/>
    <property type="evidence" value="ECO:0007669"/>
    <property type="project" value="UniProtKB-KW"/>
</dbReference>
<dbReference type="GO" id="GO:0004536">
    <property type="term" value="F:DNA nuclease activity"/>
    <property type="evidence" value="ECO:0007669"/>
    <property type="project" value="InterPro"/>
</dbReference>
<dbReference type="InterPro" id="IPR018228">
    <property type="entry name" value="DNase_TatD-rel_CS"/>
</dbReference>
<evidence type="ECO:0000313" key="4">
    <source>
        <dbReference type="EMBL" id="OGF57698.1"/>
    </source>
</evidence>
<dbReference type="InterPro" id="IPR001130">
    <property type="entry name" value="TatD-like"/>
</dbReference>
<dbReference type="PANTHER" id="PTHR46124:SF2">
    <property type="entry name" value="D-AMINOACYL-TRNA DEACYLASE"/>
    <property type="match status" value="1"/>
</dbReference>
<dbReference type="PANTHER" id="PTHR46124">
    <property type="entry name" value="D-AMINOACYL-TRNA DEACYLASE"/>
    <property type="match status" value="1"/>
</dbReference>
<dbReference type="PIRSF" id="PIRSF005902">
    <property type="entry name" value="DNase_TatD"/>
    <property type="match status" value="1"/>
</dbReference>
<keyword evidence="2" id="KW-0378">Hydrolase</keyword>
<dbReference type="SUPFAM" id="SSF51556">
    <property type="entry name" value="Metallo-dependent hydrolases"/>
    <property type="match status" value="1"/>
</dbReference>
<dbReference type="PROSITE" id="PS01091">
    <property type="entry name" value="TATD_3"/>
    <property type="match status" value="1"/>
</dbReference>
<dbReference type="PROSITE" id="PS01137">
    <property type="entry name" value="TATD_1"/>
    <property type="match status" value="1"/>
</dbReference>
<dbReference type="GO" id="GO:0005829">
    <property type="term" value="C:cytosol"/>
    <property type="evidence" value="ECO:0007669"/>
    <property type="project" value="TreeGrafter"/>
</dbReference>
<organism evidence="4 5">
    <name type="scientific">Fraserbacteria sp. (strain RBG_16_55_9)</name>
    <dbReference type="NCBI Taxonomy" id="1817864"/>
    <lineage>
        <taxon>Bacteria</taxon>
        <taxon>Candidatus Fraseribacteriota</taxon>
    </lineage>
</organism>
<feature type="binding site" evidence="3">
    <location>
        <position position="100"/>
    </location>
    <ligand>
        <name>a divalent metal cation</name>
        <dbReference type="ChEBI" id="CHEBI:60240"/>
        <label>1</label>
    </ligand>
</feature>
<dbReference type="InterPro" id="IPR015991">
    <property type="entry name" value="TatD/YcfH-like"/>
</dbReference>
<sequence length="265" mass="29611">MEAVQLVDTHAHLDGKQFDADREETIQRALEAGIQIITMGTDLDSSEQAVHLAHKHEIFAAVGIHPHEAGRFVKNNQLDSRVLTRLETLLNEERVVAMGEIGLDYFKDYSPREAQLVAFRDQFALAHRLKRPVVIHNREADEDVLEILRDGDAFGVVHSFTGNAALAQKILDLGFYLGINGMVTFPKSGVLRDTVKAIPLERLILETDCPYLAPVPQRGKRNEPLYVRHVAECVAQLRNLSLEKLAEATTGNAMKLFGLERIICS</sequence>
<accession>A0A1F5V340</accession>
<proteinExistence type="predicted"/>
<feature type="binding site" evidence="3">
    <location>
        <position position="208"/>
    </location>
    <ligand>
        <name>a divalent metal cation</name>
        <dbReference type="ChEBI" id="CHEBI:60240"/>
        <label>1</label>
    </ligand>
</feature>
<dbReference type="InterPro" id="IPR032466">
    <property type="entry name" value="Metal_Hydrolase"/>
</dbReference>
<dbReference type="GO" id="GO:0016788">
    <property type="term" value="F:hydrolase activity, acting on ester bonds"/>
    <property type="evidence" value="ECO:0007669"/>
    <property type="project" value="InterPro"/>
</dbReference>
<dbReference type="Gene3D" id="3.20.20.140">
    <property type="entry name" value="Metal-dependent hydrolases"/>
    <property type="match status" value="1"/>
</dbReference>
<dbReference type="STRING" id="1817864.A2Z21_05420"/>
<name>A0A1F5V340_FRAXR</name>
<dbReference type="FunFam" id="3.20.20.140:FF:000005">
    <property type="entry name" value="TatD family hydrolase"/>
    <property type="match status" value="1"/>
</dbReference>
<evidence type="ECO:0000313" key="5">
    <source>
        <dbReference type="Proteomes" id="UP000179157"/>
    </source>
</evidence>
<dbReference type="AlphaFoldDB" id="A0A1F5V340"/>
<keyword evidence="1 3" id="KW-0479">Metal-binding</keyword>
<gene>
    <name evidence="4" type="ORF">A2Z21_05420</name>
</gene>
<evidence type="ECO:0000256" key="2">
    <source>
        <dbReference type="ARBA" id="ARBA00022801"/>
    </source>
</evidence>
<reference evidence="4 5" key="1">
    <citation type="journal article" date="2016" name="Nat. Commun.">
        <title>Thousands of microbial genomes shed light on interconnected biogeochemical processes in an aquifer system.</title>
        <authorList>
            <person name="Anantharaman K."/>
            <person name="Brown C.T."/>
            <person name="Hug L.A."/>
            <person name="Sharon I."/>
            <person name="Castelle C.J."/>
            <person name="Probst A.J."/>
            <person name="Thomas B.C."/>
            <person name="Singh A."/>
            <person name="Wilkins M.J."/>
            <person name="Karaoz U."/>
            <person name="Brodie E.L."/>
            <person name="Williams K.H."/>
            <person name="Hubbard S.S."/>
            <person name="Banfield J.F."/>
        </authorList>
    </citation>
    <scope>NUCLEOTIDE SEQUENCE [LARGE SCALE GENOMIC DNA]</scope>
    <source>
        <strain evidence="5">RBG_16_55_9</strain>
    </source>
</reference>
<feature type="binding site" evidence="3">
    <location>
        <position position="136"/>
    </location>
    <ligand>
        <name>a divalent metal cation</name>
        <dbReference type="ChEBI" id="CHEBI:60240"/>
        <label>2</label>
    </ligand>
</feature>
<dbReference type="PROSITE" id="PS01090">
    <property type="entry name" value="TATD_2"/>
    <property type="match status" value="1"/>
</dbReference>